<dbReference type="Pfam" id="PF00563">
    <property type="entry name" value="EAL"/>
    <property type="match status" value="1"/>
</dbReference>
<dbReference type="Gene3D" id="3.30.70.270">
    <property type="match status" value="1"/>
</dbReference>
<dbReference type="SMART" id="SM00052">
    <property type="entry name" value="EAL"/>
    <property type="match status" value="1"/>
</dbReference>
<keyword evidence="1" id="KW-0472">Membrane</keyword>
<keyword evidence="1" id="KW-1133">Transmembrane helix</keyword>
<dbReference type="SUPFAM" id="SSF141868">
    <property type="entry name" value="EAL domain-like"/>
    <property type="match status" value="1"/>
</dbReference>
<dbReference type="AlphaFoldDB" id="A0A7W6FXC0"/>
<feature type="transmembrane region" description="Helical" evidence="1">
    <location>
        <begin position="14"/>
        <end position="34"/>
    </location>
</feature>
<evidence type="ECO:0000259" key="3">
    <source>
        <dbReference type="PROSITE" id="PS50887"/>
    </source>
</evidence>
<organism evidence="5 6">
    <name type="scientific">Novosphingobium fluoreni</name>
    <dbReference type="NCBI Taxonomy" id="1391222"/>
    <lineage>
        <taxon>Bacteria</taxon>
        <taxon>Pseudomonadati</taxon>
        <taxon>Pseudomonadota</taxon>
        <taxon>Alphaproteobacteria</taxon>
        <taxon>Sphingomonadales</taxon>
        <taxon>Sphingomonadaceae</taxon>
        <taxon>Novosphingobium</taxon>
    </lineage>
</organism>
<accession>A0A7W6FXC0</accession>
<dbReference type="PROSITE" id="PS50924">
    <property type="entry name" value="MHYT"/>
    <property type="match status" value="1"/>
</dbReference>
<feature type="transmembrane region" description="Helical" evidence="1">
    <location>
        <begin position="46"/>
        <end position="71"/>
    </location>
</feature>
<dbReference type="PROSITE" id="PS50887">
    <property type="entry name" value="GGDEF"/>
    <property type="match status" value="1"/>
</dbReference>
<dbReference type="InterPro" id="IPR005330">
    <property type="entry name" value="MHYT_dom"/>
</dbReference>
<dbReference type="PROSITE" id="PS50883">
    <property type="entry name" value="EAL"/>
    <property type="match status" value="1"/>
</dbReference>
<gene>
    <name evidence="5" type="ORF">GGR39_000722</name>
</gene>
<name>A0A7W6FXC0_9SPHN</name>
<dbReference type="GO" id="GO:0003824">
    <property type="term" value="F:catalytic activity"/>
    <property type="evidence" value="ECO:0007669"/>
    <property type="project" value="UniProtKB-ARBA"/>
</dbReference>
<dbReference type="InterPro" id="IPR052155">
    <property type="entry name" value="Biofilm_reg_signaling"/>
</dbReference>
<dbReference type="PANTHER" id="PTHR44757:SF2">
    <property type="entry name" value="BIOFILM ARCHITECTURE MAINTENANCE PROTEIN MBAA"/>
    <property type="match status" value="1"/>
</dbReference>
<proteinExistence type="predicted"/>
<feature type="transmembrane region" description="Helical" evidence="1">
    <location>
        <begin position="109"/>
        <end position="133"/>
    </location>
</feature>
<reference evidence="5 6" key="1">
    <citation type="submission" date="2020-08" db="EMBL/GenBank/DDBJ databases">
        <title>Genomic Encyclopedia of Type Strains, Phase IV (KMG-IV): sequencing the most valuable type-strain genomes for metagenomic binning, comparative biology and taxonomic classification.</title>
        <authorList>
            <person name="Goeker M."/>
        </authorList>
    </citation>
    <scope>NUCLEOTIDE SEQUENCE [LARGE SCALE GENOMIC DNA]</scope>
    <source>
        <strain evidence="5 6">DSM 27568</strain>
    </source>
</reference>
<dbReference type="SUPFAM" id="SSF55073">
    <property type="entry name" value="Nucleotide cyclase"/>
    <property type="match status" value="1"/>
</dbReference>
<dbReference type="CDD" id="cd01949">
    <property type="entry name" value="GGDEF"/>
    <property type="match status" value="1"/>
</dbReference>
<dbReference type="NCBIfam" id="TIGR00254">
    <property type="entry name" value="GGDEF"/>
    <property type="match status" value="1"/>
</dbReference>
<dbReference type="Pfam" id="PF00990">
    <property type="entry name" value="GGDEF"/>
    <property type="match status" value="1"/>
</dbReference>
<feature type="transmembrane region" description="Helical" evidence="1">
    <location>
        <begin position="176"/>
        <end position="199"/>
    </location>
</feature>
<feature type="domain" description="EAL" evidence="2">
    <location>
        <begin position="423"/>
        <end position="673"/>
    </location>
</feature>
<dbReference type="Gene3D" id="3.20.20.450">
    <property type="entry name" value="EAL domain"/>
    <property type="match status" value="1"/>
</dbReference>
<dbReference type="InterPro" id="IPR035919">
    <property type="entry name" value="EAL_sf"/>
</dbReference>
<feature type="transmembrane region" description="Helical" evidence="1">
    <location>
        <begin position="83"/>
        <end position="102"/>
    </location>
</feature>
<evidence type="ECO:0000259" key="2">
    <source>
        <dbReference type="PROSITE" id="PS50883"/>
    </source>
</evidence>
<dbReference type="Pfam" id="PF03707">
    <property type="entry name" value="MHYT"/>
    <property type="match status" value="2"/>
</dbReference>
<dbReference type="GO" id="GO:0016020">
    <property type="term" value="C:membrane"/>
    <property type="evidence" value="ECO:0007669"/>
    <property type="project" value="UniProtKB-UniRule"/>
</dbReference>
<sequence>MRVVTCLLYEHDPWIVLLAALMCLCGSIVSVTLFRRTLNEAGTSRLHWCFLSAVTAGAAIWATHFIAMLGYRAEVPVEFDGPLTIGSALIAVGGIAIGLIAATAKSRGIAVVIGGGVIGLSIAAMHYTGMFAYRAEGIVEWRPSYVISSLFVASGLSMALIYSLRMETAPKQILPCVLMVLAIVGLHFTGMAGFSVAPIPGVSHGADSATFTAVALAIAMVALLIVGTGISTYLVEGRTQSNSRDQLAHIAMHDALTGLGNRHNFSQTLESECGKLQRYGRPFALLMIDLDRFKPINDTLGHPTGDLVLQRVAARLRHAVREGDLVARIGGDEFAIIAFGIANGQEAAAIAARVVELLARPFIVAGSVADLGGSVGVALAPQHGVSGEELIQRADVALYSAKRDGKNRFCQFEPAMMDAMQRRRYLEIDLRRACARDEFEVFYQPIIDSQSGEITGAEALLRWNSSERGDVSPAEFIPIAEELGLVSRIGANVLQQACRDATTWPDHFDVAVNVSPVQLLDPRLPQIVAQALRESGLRADRLELEITETALLGDDEAALRTLTSLHELGVRISLDDFGTGYSSLSYLHRFPISRIKIDRSFICKLPEDPGSASIVRAIAQLGESLDMKVTAEGIETSEQLSFIAQQGCDHVQGFLISRPIPVADFLALVRARIGAVAA</sequence>
<dbReference type="PANTHER" id="PTHR44757">
    <property type="entry name" value="DIGUANYLATE CYCLASE DGCP"/>
    <property type="match status" value="1"/>
</dbReference>
<dbReference type="InterPro" id="IPR043128">
    <property type="entry name" value="Rev_trsase/Diguanyl_cyclase"/>
</dbReference>
<dbReference type="InterPro" id="IPR000160">
    <property type="entry name" value="GGDEF_dom"/>
</dbReference>
<protein>
    <submittedName>
        <fullName evidence="5">Diguanylate cyclase (GGDEF)-like protein</fullName>
    </submittedName>
</protein>
<keyword evidence="6" id="KW-1185">Reference proteome</keyword>
<feature type="domain" description="MHYT" evidence="4">
    <location>
        <begin position="11"/>
        <end position="197"/>
    </location>
</feature>
<dbReference type="SMART" id="SM00267">
    <property type="entry name" value="GGDEF"/>
    <property type="match status" value="1"/>
</dbReference>
<evidence type="ECO:0000256" key="1">
    <source>
        <dbReference type="PROSITE-ProRule" id="PRU00244"/>
    </source>
</evidence>
<comment type="caution">
    <text evidence="5">The sequence shown here is derived from an EMBL/GenBank/DDBJ whole genome shotgun (WGS) entry which is preliminary data.</text>
</comment>
<evidence type="ECO:0000259" key="4">
    <source>
        <dbReference type="PROSITE" id="PS50924"/>
    </source>
</evidence>
<dbReference type="FunFam" id="3.30.70.270:FF:000001">
    <property type="entry name" value="Diguanylate cyclase domain protein"/>
    <property type="match status" value="1"/>
</dbReference>
<feature type="transmembrane region" description="Helical" evidence="1">
    <location>
        <begin position="211"/>
        <end position="235"/>
    </location>
</feature>
<dbReference type="Proteomes" id="UP000561459">
    <property type="component" value="Unassembled WGS sequence"/>
</dbReference>
<dbReference type="RefSeq" id="WP_183615872.1">
    <property type="nucleotide sequence ID" value="NZ_JACIDY010000001.1"/>
</dbReference>
<dbReference type="InterPro" id="IPR001633">
    <property type="entry name" value="EAL_dom"/>
</dbReference>
<feature type="domain" description="GGDEF" evidence="3">
    <location>
        <begin position="281"/>
        <end position="414"/>
    </location>
</feature>
<dbReference type="EMBL" id="JACIDY010000001">
    <property type="protein sequence ID" value="MBB3939093.1"/>
    <property type="molecule type" value="Genomic_DNA"/>
</dbReference>
<evidence type="ECO:0000313" key="6">
    <source>
        <dbReference type="Proteomes" id="UP000561459"/>
    </source>
</evidence>
<dbReference type="CDD" id="cd01948">
    <property type="entry name" value="EAL"/>
    <property type="match status" value="1"/>
</dbReference>
<feature type="transmembrane region" description="Helical" evidence="1">
    <location>
        <begin position="145"/>
        <end position="164"/>
    </location>
</feature>
<evidence type="ECO:0000313" key="5">
    <source>
        <dbReference type="EMBL" id="MBB3939093.1"/>
    </source>
</evidence>
<keyword evidence="1" id="KW-0812">Transmembrane</keyword>
<dbReference type="InterPro" id="IPR029787">
    <property type="entry name" value="Nucleotide_cyclase"/>
</dbReference>